<reference evidence="2" key="1">
    <citation type="submission" date="2016-10" db="EMBL/GenBank/DDBJ databases">
        <authorList>
            <person name="Varghese N."/>
            <person name="Submissions S."/>
        </authorList>
    </citation>
    <scope>NUCLEOTIDE SEQUENCE [LARGE SCALE GENOMIC DNA]</scope>
    <source>
        <strain evidence="2">JCM 2783</strain>
    </source>
</reference>
<dbReference type="EMBL" id="FOMO01000004">
    <property type="protein sequence ID" value="SFD78901.1"/>
    <property type="molecule type" value="Genomic_DNA"/>
</dbReference>
<accession>A0A1I1V775</accession>
<evidence type="ECO:0000313" key="2">
    <source>
        <dbReference type="Proteomes" id="UP000243950"/>
    </source>
</evidence>
<dbReference type="Proteomes" id="UP000243950">
    <property type="component" value="Unassembled WGS sequence"/>
</dbReference>
<keyword evidence="2" id="KW-1185">Reference proteome</keyword>
<proteinExistence type="predicted"/>
<organism evidence="1 2">
    <name type="scientific">Pseudomonas straminea</name>
    <dbReference type="NCBI Taxonomy" id="47882"/>
    <lineage>
        <taxon>Bacteria</taxon>
        <taxon>Pseudomonadati</taxon>
        <taxon>Pseudomonadota</taxon>
        <taxon>Gammaproteobacteria</taxon>
        <taxon>Pseudomonadales</taxon>
        <taxon>Pseudomonadaceae</taxon>
        <taxon>Phytopseudomonas</taxon>
    </lineage>
</organism>
<gene>
    <name evidence="1" type="ORF">SAMN05216372_104130</name>
</gene>
<name>A0A1I1V775_PSEOC</name>
<dbReference type="InterPro" id="IPR050010">
    <property type="entry name" value="ETEC_3214_dom"/>
</dbReference>
<dbReference type="NCBIfam" id="NF043066">
    <property type="entry name" value="ETEC_3214_dom"/>
    <property type="match status" value="1"/>
</dbReference>
<protein>
    <submittedName>
        <fullName evidence="1">Uncharacterized protein</fullName>
    </submittedName>
</protein>
<sequence>MKIAWLTSGAGVLAAVIGSVTAHYLGLWGKEVAEQKPASTTATQVVIDAPTPPPATLPVEDNPESKLDSIFIGMGKPYVEKLFGTPIVELKHELDSLTETNYKFDKFYLQFIFSKSGSVQFYSVVSRSESFKPCIPTLNKCLGNTFAEIARSDQMDASFEHNYLYSYLTSKHYGYGEYLYLGNAGNYQNFYLGFNSLGAMYYDIRPFTLNERNRAKWDEFRNRYMPNSYGVGDIGTISDDQLYYEIGPEFYTFRNL</sequence>
<dbReference type="AlphaFoldDB" id="A0A1I1V775"/>
<evidence type="ECO:0000313" key="1">
    <source>
        <dbReference type="EMBL" id="SFD78901.1"/>
    </source>
</evidence>